<evidence type="ECO:0000259" key="1">
    <source>
        <dbReference type="PROSITE" id="PS50853"/>
    </source>
</evidence>
<dbReference type="RefSeq" id="WP_121200114.1">
    <property type="nucleotide sequence ID" value="NZ_RBKU01000001.1"/>
</dbReference>
<sequence length="317" mass="35438">MKSKHIYWFLLGLTAIAVTSCKEIFEPNISNRNVTLEAPGNNYQSTKYAVSFWWDKVDDASGYRLQVVTPSLDTIGALVVDTLVKGNTFTMSLDPGRYQWHVRAENGSSKTAYSTGRSFTVLPSTITTQSVLLTSPANNALTNQSAINFQWGSMYGATKYRLEIDTNNFVNEAAVIYNQVTPAQLIAYTFPKDQTYQWRVRAENDTAQSKWSAINLIVYNHTPPGIVTLTAPANNQTVPLPVSLQWNSTSKAVKYKLYVLKSDSTTWYNQTFPLTLTTTSYSFNLGVSFDKVYWKVTAIDAAGNEGQPSVLRHFVIQ</sequence>
<evidence type="ECO:0000313" key="3">
    <source>
        <dbReference type="Proteomes" id="UP000268007"/>
    </source>
</evidence>
<dbReference type="SUPFAM" id="SSF49265">
    <property type="entry name" value="Fibronectin type III"/>
    <property type="match status" value="1"/>
</dbReference>
<feature type="domain" description="Fibronectin type-III" evidence="1">
    <location>
        <begin position="223"/>
        <end position="317"/>
    </location>
</feature>
<dbReference type="InterPro" id="IPR003961">
    <property type="entry name" value="FN3_dom"/>
</dbReference>
<dbReference type="PROSITE" id="PS50853">
    <property type="entry name" value="FN3"/>
    <property type="match status" value="1"/>
</dbReference>
<protein>
    <recommendedName>
        <fullName evidence="1">Fibronectin type-III domain-containing protein</fullName>
    </recommendedName>
</protein>
<organism evidence="2 3">
    <name type="scientific">Mucilaginibacter gracilis</name>
    <dbReference type="NCBI Taxonomy" id="423350"/>
    <lineage>
        <taxon>Bacteria</taxon>
        <taxon>Pseudomonadati</taxon>
        <taxon>Bacteroidota</taxon>
        <taxon>Sphingobacteriia</taxon>
        <taxon>Sphingobacteriales</taxon>
        <taxon>Sphingobacteriaceae</taxon>
        <taxon>Mucilaginibacter</taxon>
    </lineage>
</organism>
<name>A0A495J6X3_9SPHI</name>
<reference evidence="2 3" key="1">
    <citation type="submission" date="2018-10" db="EMBL/GenBank/DDBJ databases">
        <title>Genomic Encyclopedia of Archaeal and Bacterial Type Strains, Phase II (KMG-II): from individual species to whole genera.</title>
        <authorList>
            <person name="Goeker M."/>
        </authorList>
    </citation>
    <scope>NUCLEOTIDE SEQUENCE [LARGE SCALE GENOMIC DNA]</scope>
    <source>
        <strain evidence="2 3">DSM 18602</strain>
    </source>
</reference>
<evidence type="ECO:0000313" key="2">
    <source>
        <dbReference type="EMBL" id="RKR84471.1"/>
    </source>
</evidence>
<gene>
    <name evidence="2" type="ORF">BDD43_4709</name>
</gene>
<dbReference type="InterPro" id="IPR036116">
    <property type="entry name" value="FN3_sf"/>
</dbReference>
<dbReference type="PROSITE" id="PS51257">
    <property type="entry name" value="PROKAR_LIPOPROTEIN"/>
    <property type="match status" value="1"/>
</dbReference>
<comment type="caution">
    <text evidence="2">The sequence shown here is derived from an EMBL/GenBank/DDBJ whole genome shotgun (WGS) entry which is preliminary data.</text>
</comment>
<accession>A0A495J6X3</accession>
<dbReference type="EMBL" id="RBKU01000001">
    <property type="protein sequence ID" value="RKR84471.1"/>
    <property type="molecule type" value="Genomic_DNA"/>
</dbReference>
<dbReference type="AlphaFoldDB" id="A0A495J6X3"/>
<dbReference type="OrthoDB" id="1121506at2"/>
<keyword evidence="3" id="KW-1185">Reference proteome</keyword>
<dbReference type="Gene3D" id="2.60.40.10">
    <property type="entry name" value="Immunoglobulins"/>
    <property type="match status" value="3"/>
</dbReference>
<dbReference type="Proteomes" id="UP000268007">
    <property type="component" value="Unassembled WGS sequence"/>
</dbReference>
<dbReference type="InterPro" id="IPR013783">
    <property type="entry name" value="Ig-like_fold"/>
</dbReference>
<proteinExistence type="predicted"/>